<name>A0A426SLA5_9MICO</name>
<comment type="caution">
    <text evidence="3">The sequence shown here is derived from an EMBL/GenBank/DDBJ whole genome shotgun (WGS) entry which is preliminary data.</text>
</comment>
<keyword evidence="4" id="KW-1185">Reference proteome</keyword>
<sequence>MGEFEADAEPLLLAPPSPEAASALSRVRARRRRRRRATREHISRIGEHRAPETAELLEQLWDGGAEDSRRLARRFRAIVGATHDPLSPEELPREARAMEELHLSLALRCTRAQARSAIREAHRVATLLPLCFARLSRGELPAPWFEKLLERTGSLEDDALRRLDVELSRTDLSVSPEVFSRILGHLLAAAVARSEEPEHARPENRRRVVLDPPRPDGTGCLRIIGPIPEILDLSRRLDLAAHAVRDGQRRAFEQGTPLPVDPGGEIEASCLIPSLARTRYNVLMSSALATGDAAPPPPQVRVNVTVPVMTLLGQSDAPGMLDGTIPLPARMARELAGHESTWYRVLTDPTSGLFLPAPAQRYRPTAEMRAHLLLRHPTCAVPGCGRPSSMLSETDHLEEYDHGDPSAGGTTDAENLHELCREHHRLKTLGLLDPVRDDLEGTTWWESPGLMMARQEDGRDLATAQVVDEMTAAWEQHEHLRHLRAEAAARRRWVREQGLSPGDLVTGPDGEDDWWVGHDGDLHPPGEPPPY</sequence>
<keyword evidence="3" id="KW-0255">Endonuclease</keyword>
<feature type="domain" description="DUF222" evidence="2">
    <location>
        <begin position="66"/>
        <end position="372"/>
    </location>
</feature>
<dbReference type="GeneID" id="78121148"/>
<organism evidence="3 4">
    <name type="scientific">Brachybacterium paraconglomeratum</name>
    <dbReference type="NCBI Taxonomy" id="173362"/>
    <lineage>
        <taxon>Bacteria</taxon>
        <taxon>Bacillati</taxon>
        <taxon>Actinomycetota</taxon>
        <taxon>Actinomycetes</taxon>
        <taxon>Micrococcales</taxon>
        <taxon>Dermabacteraceae</taxon>
        <taxon>Brachybacterium</taxon>
    </lineage>
</organism>
<proteinExistence type="predicted"/>
<feature type="compositionally biased region" description="Basic and acidic residues" evidence="1">
    <location>
        <begin position="193"/>
        <end position="209"/>
    </location>
</feature>
<evidence type="ECO:0000259" key="2">
    <source>
        <dbReference type="Pfam" id="PF02720"/>
    </source>
</evidence>
<dbReference type="EMBL" id="QOCI01000006">
    <property type="protein sequence ID" value="RRR18898.1"/>
    <property type="molecule type" value="Genomic_DNA"/>
</dbReference>
<reference evidence="3 4" key="1">
    <citation type="submission" date="2018-07" db="EMBL/GenBank/DDBJ databases">
        <title>Brachybacteriurn paraconglorneratum KCTC 9916.</title>
        <authorList>
            <person name="Li Y."/>
        </authorList>
    </citation>
    <scope>NUCLEOTIDE SEQUENCE [LARGE SCALE GENOMIC DNA]</scope>
    <source>
        <strain evidence="3 4">KCTC 9916</strain>
    </source>
</reference>
<gene>
    <name evidence="3" type="ORF">DS079_08950</name>
</gene>
<dbReference type="InterPro" id="IPR003870">
    <property type="entry name" value="DUF222"/>
</dbReference>
<dbReference type="GO" id="GO:0004519">
    <property type="term" value="F:endonuclease activity"/>
    <property type="evidence" value="ECO:0007669"/>
    <property type="project" value="UniProtKB-KW"/>
</dbReference>
<dbReference type="InterPro" id="IPR003615">
    <property type="entry name" value="HNH_nuc"/>
</dbReference>
<feature type="region of interest" description="Disordered" evidence="1">
    <location>
        <begin position="499"/>
        <end position="531"/>
    </location>
</feature>
<feature type="compositionally biased region" description="Basic residues" evidence="1">
    <location>
        <begin position="27"/>
        <end position="38"/>
    </location>
</feature>
<keyword evidence="3" id="KW-0540">Nuclease</keyword>
<dbReference type="CDD" id="cd00085">
    <property type="entry name" value="HNHc"/>
    <property type="match status" value="1"/>
</dbReference>
<dbReference type="RefSeq" id="WP_126986668.1">
    <property type="nucleotide sequence ID" value="NZ_ML133854.1"/>
</dbReference>
<evidence type="ECO:0000256" key="1">
    <source>
        <dbReference type="SAM" id="MobiDB-lite"/>
    </source>
</evidence>
<feature type="compositionally biased region" description="Basic and acidic residues" evidence="1">
    <location>
        <begin position="515"/>
        <end position="524"/>
    </location>
</feature>
<feature type="region of interest" description="Disordered" evidence="1">
    <location>
        <begin position="1"/>
        <end position="47"/>
    </location>
</feature>
<dbReference type="Proteomes" id="UP000274327">
    <property type="component" value="Unassembled WGS sequence"/>
</dbReference>
<evidence type="ECO:0000313" key="3">
    <source>
        <dbReference type="EMBL" id="RRR18898.1"/>
    </source>
</evidence>
<accession>A0A426SLA5</accession>
<evidence type="ECO:0000313" key="4">
    <source>
        <dbReference type="Proteomes" id="UP000274327"/>
    </source>
</evidence>
<feature type="region of interest" description="Disordered" evidence="1">
    <location>
        <begin position="193"/>
        <end position="212"/>
    </location>
</feature>
<dbReference type="AlphaFoldDB" id="A0A426SLA5"/>
<dbReference type="Pfam" id="PF02720">
    <property type="entry name" value="DUF222"/>
    <property type="match status" value="1"/>
</dbReference>
<keyword evidence="3" id="KW-0378">Hydrolase</keyword>
<protein>
    <submittedName>
        <fullName evidence="3">HNH endonuclease</fullName>
    </submittedName>
</protein>